<sequence length="78" mass="9087">MDLNNILEMLNDIEPYLKEDEHKILIRKVLTRFLQDEGCTQSNTLKELNNTLEGMDKQLVTVGCVKQHWKQLSKSAEN</sequence>
<reference evidence="1 2" key="1">
    <citation type="submission" date="2024-06" db="EMBL/GenBank/DDBJ databases">
        <title>Sorghum-associated microbial communities from plants grown in Nebraska, USA.</title>
        <authorList>
            <person name="Schachtman D."/>
        </authorList>
    </citation>
    <scope>NUCLEOTIDE SEQUENCE [LARGE SCALE GENOMIC DNA]</scope>
    <source>
        <strain evidence="1 2">1288</strain>
    </source>
</reference>
<comment type="caution">
    <text evidence="1">The sequence shown here is derived from an EMBL/GenBank/DDBJ whole genome shotgun (WGS) entry which is preliminary data.</text>
</comment>
<accession>A0ABV2KEU8</accession>
<name>A0ABV2KEU8_SPOPS</name>
<gene>
    <name evidence="1" type="ORF">ABIC55_003701</name>
</gene>
<dbReference type="EMBL" id="JBEPME010000006">
    <property type="protein sequence ID" value="MET3658583.1"/>
    <property type="molecule type" value="Genomic_DNA"/>
</dbReference>
<dbReference type="RefSeq" id="WP_354314267.1">
    <property type="nucleotide sequence ID" value="NZ_JBEPME010000006.1"/>
</dbReference>
<evidence type="ECO:0000313" key="2">
    <source>
        <dbReference type="Proteomes" id="UP001549104"/>
    </source>
</evidence>
<protein>
    <submittedName>
        <fullName evidence="1">Uncharacterized protein</fullName>
    </submittedName>
</protein>
<evidence type="ECO:0000313" key="1">
    <source>
        <dbReference type="EMBL" id="MET3658583.1"/>
    </source>
</evidence>
<proteinExistence type="predicted"/>
<keyword evidence="2" id="KW-1185">Reference proteome</keyword>
<organism evidence="1 2">
    <name type="scientific">Sporosarcina psychrophila</name>
    <name type="common">Bacillus psychrophilus</name>
    <dbReference type="NCBI Taxonomy" id="1476"/>
    <lineage>
        <taxon>Bacteria</taxon>
        <taxon>Bacillati</taxon>
        <taxon>Bacillota</taxon>
        <taxon>Bacilli</taxon>
        <taxon>Bacillales</taxon>
        <taxon>Caryophanaceae</taxon>
        <taxon>Sporosarcina</taxon>
    </lineage>
</organism>
<dbReference type="Proteomes" id="UP001549104">
    <property type="component" value="Unassembled WGS sequence"/>
</dbReference>